<dbReference type="PANTHER" id="PTHR43014:SF5">
    <property type="entry name" value="GLUTATHIONE REDUCTASE (NADPH)"/>
    <property type="match status" value="1"/>
</dbReference>
<dbReference type="EC" id="1.-.-.-" evidence="7"/>
<evidence type="ECO:0000259" key="6">
    <source>
        <dbReference type="Pfam" id="PF07992"/>
    </source>
</evidence>
<organism evidence="7 8">
    <name type="scientific">Saxibacter everestensis</name>
    <dbReference type="NCBI Taxonomy" id="2909229"/>
    <lineage>
        <taxon>Bacteria</taxon>
        <taxon>Bacillati</taxon>
        <taxon>Actinomycetota</taxon>
        <taxon>Actinomycetes</taxon>
        <taxon>Micrococcales</taxon>
        <taxon>Brevibacteriaceae</taxon>
        <taxon>Saxibacter</taxon>
    </lineage>
</organism>
<keyword evidence="3" id="KW-0285">Flavoprotein</keyword>
<evidence type="ECO:0000256" key="4">
    <source>
        <dbReference type="ARBA" id="ARBA00022827"/>
    </source>
</evidence>
<dbReference type="SUPFAM" id="SSF55424">
    <property type="entry name" value="FAD/NAD-linked reductases, dimerisation (C-terminal) domain"/>
    <property type="match status" value="1"/>
</dbReference>
<protein>
    <submittedName>
        <fullName evidence="7">NAD(P)/FAD-dependent oxidoreductase</fullName>
        <ecNumber evidence="7">1.-.-.-</ecNumber>
    </submittedName>
</protein>
<reference evidence="7 8" key="1">
    <citation type="submission" date="2023-05" db="EMBL/GenBank/DDBJ databases">
        <title>Lithophilousrod everest ZFBP1038 complete genpme.</title>
        <authorList>
            <person name="Tian M."/>
        </authorList>
    </citation>
    <scope>NUCLEOTIDE SEQUENCE [LARGE SCALE GENOMIC DNA]</scope>
    <source>
        <strain evidence="7 8">ZFBP1038</strain>
    </source>
</reference>
<evidence type="ECO:0000259" key="5">
    <source>
        <dbReference type="Pfam" id="PF02852"/>
    </source>
</evidence>
<dbReference type="PIRSF" id="PIRSF000350">
    <property type="entry name" value="Mercury_reductase_MerA"/>
    <property type="match status" value="1"/>
</dbReference>
<keyword evidence="7" id="KW-0560">Oxidoreductase</keyword>
<dbReference type="PRINTS" id="PR00368">
    <property type="entry name" value="FADPNR"/>
</dbReference>
<dbReference type="InterPro" id="IPR036188">
    <property type="entry name" value="FAD/NAD-bd_sf"/>
</dbReference>
<dbReference type="PANTHER" id="PTHR43014">
    <property type="entry name" value="MERCURIC REDUCTASE"/>
    <property type="match status" value="1"/>
</dbReference>
<dbReference type="InterPro" id="IPR016156">
    <property type="entry name" value="FAD/NAD-linked_Rdtase_dimer_sf"/>
</dbReference>
<feature type="domain" description="FAD/NAD(P)-binding" evidence="6">
    <location>
        <begin position="10"/>
        <end position="328"/>
    </location>
</feature>
<comment type="cofactor">
    <cofactor evidence="1">
        <name>FAD</name>
        <dbReference type="ChEBI" id="CHEBI:57692"/>
    </cofactor>
</comment>
<gene>
    <name evidence="7" type="ORF">LWF01_03270</name>
</gene>
<dbReference type="Gene3D" id="3.30.390.30">
    <property type="match status" value="1"/>
</dbReference>
<accession>A0ABY8QUZ5</accession>
<feature type="domain" description="Pyridine nucleotide-disulphide oxidoreductase dimerisation" evidence="5">
    <location>
        <begin position="364"/>
        <end position="469"/>
    </location>
</feature>
<dbReference type="Gene3D" id="3.50.50.60">
    <property type="entry name" value="FAD/NAD(P)-binding domain"/>
    <property type="match status" value="2"/>
</dbReference>
<keyword evidence="4" id="KW-0274">FAD</keyword>
<dbReference type="GO" id="GO:0016491">
    <property type="term" value="F:oxidoreductase activity"/>
    <property type="evidence" value="ECO:0007669"/>
    <property type="project" value="UniProtKB-KW"/>
</dbReference>
<evidence type="ECO:0000256" key="3">
    <source>
        <dbReference type="ARBA" id="ARBA00022630"/>
    </source>
</evidence>
<dbReference type="RefSeq" id="WP_349639614.1">
    <property type="nucleotide sequence ID" value="NZ_CP090958.1"/>
</dbReference>
<evidence type="ECO:0000313" key="8">
    <source>
        <dbReference type="Proteomes" id="UP001209083"/>
    </source>
</evidence>
<dbReference type="InterPro" id="IPR004099">
    <property type="entry name" value="Pyr_nucl-diS_OxRdtase_dimer"/>
</dbReference>
<evidence type="ECO:0000256" key="2">
    <source>
        <dbReference type="ARBA" id="ARBA00007532"/>
    </source>
</evidence>
<dbReference type="InterPro" id="IPR023753">
    <property type="entry name" value="FAD/NAD-binding_dom"/>
</dbReference>
<dbReference type="Proteomes" id="UP001209083">
    <property type="component" value="Chromosome"/>
</dbReference>
<dbReference type="Pfam" id="PF07992">
    <property type="entry name" value="Pyr_redox_2"/>
    <property type="match status" value="1"/>
</dbReference>
<dbReference type="EMBL" id="CP090958">
    <property type="protein sequence ID" value="WGW12808.1"/>
    <property type="molecule type" value="Genomic_DNA"/>
</dbReference>
<sequence>MTPSSPRGDYDVIVIGAGAVGENVADRAVKGGLRAVLIEADLVGGECSYWACMPSKALLRPGAALSAARRVDGSKQAVDGVLDVEAVFRRRDSFTSHWDDAGQVEWAEQANIDLIRGVARLVGERTVEVTPPDDEPFTLTALNAVVLATGSRPVVPPIDGLADIPFWGTREATSAHDVPGRLAVLGGGVAGTELAQAFGRLGSQVTVIARGKLLGGFAEQAASRVLDALRAENITVHLDTETTAVHWQPDGSIRLEVTDQDGDGRQVVADRLLVSTGRQSALDQLGLDSVGLAPDAITIDNHGQVTGTDWLFAVGDAAGKVQLTHQGKYEARIVGDVIVTRAKGGQIDDNLWSRHLMTANSYAVPHVVFTDPAIAAVGLAPVEAADRFDRTRTVELEIAVAGSALQADGYSGWARVVVDEERRVIVGATFVGQDVAEMLHSATIAIVGEVPLERLWHAVPAYPTMSEIWLRLLEKYGM</sequence>
<evidence type="ECO:0000256" key="1">
    <source>
        <dbReference type="ARBA" id="ARBA00001974"/>
    </source>
</evidence>
<comment type="similarity">
    <text evidence="2">Belongs to the class-I pyridine nucleotide-disulfide oxidoreductase family.</text>
</comment>
<keyword evidence="8" id="KW-1185">Reference proteome</keyword>
<dbReference type="Pfam" id="PF02852">
    <property type="entry name" value="Pyr_redox_dim"/>
    <property type="match status" value="1"/>
</dbReference>
<evidence type="ECO:0000313" key="7">
    <source>
        <dbReference type="EMBL" id="WGW12808.1"/>
    </source>
</evidence>
<name>A0ABY8QUZ5_9MICO</name>
<proteinExistence type="inferred from homology"/>
<dbReference type="PRINTS" id="PR00411">
    <property type="entry name" value="PNDRDTASEI"/>
</dbReference>
<dbReference type="SUPFAM" id="SSF51905">
    <property type="entry name" value="FAD/NAD(P)-binding domain"/>
    <property type="match status" value="1"/>
</dbReference>
<dbReference type="InterPro" id="IPR001100">
    <property type="entry name" value="Pyr_nuc-diS_OxRdtase"/>
</dbReference>